<keyword evidence="4" id="KW-1185">Reference proteome</keyword>
<evidence type="ECO:0000256" key="2">
    <source>
        <dbReference type="SAM" id="SignalP"/>
    </source>
</evidence>
<protein>
    <recommendedName>
        <fullName evidence="5">Cysteine-rich transmembrane CYSTM domain-containing protein</fullName>
    </recommendedName>
</protein>
<dbReference type="EMBL" id="BTRK01000001">
    <property type="protein sequence ID" value="GMR32752.1"/>
    <property type="molecule type" value="Genomic_DNA"/>
</dbReference>
<evidence type="ECO:0008006" key="5">
    <source>
        <dbReference type="Google" id="ProtNLM"/>
    </source>
</evidence>
<dbReference type="AlphaFoldDB" id="A0AAN4Z1D9"/>
<comment type="caution">
    <text evidence="3">The sequence shown here is derived from an EMBL/GenBank/DDBJ whole genome shotgun (WGS) entry which is preliminary data.</text>
</comment>
<organism evidence="3 4">
    <name type="scientific">Pristionchus mayeri</name>
    <dbReference type="NCBI Taxonomy" id="1317129"/>
    <lineage>
        <taxon>Eukaryota</taxon>
        <taxon>Metazoa</taxon>
        <taxon>Ecdysozoa</taxon>
        <taxon>Nematoda</taxon>
        <taxon>Chromadorea</taxon>
        <taxon>Rhabditida</taxon>
        <taxon>Rhabditina</taxon>
        <taxon>Diplogasteromorpha</taxon>
        <taxon>Diplogasteroidea</taxon>
        <taxon>Neodiplogasteridae</taxon>
        <taxon>Pristionchus</taxon>
    </lineage>
</organism>
<feature type="non-terminal residue" evidence="3">
    <location>
        <position position="1"/>
    </location>
</feature>
<reference evidence="4" key="1">
    <citation type="submission" date="2022-10" db="EMBL/GenBank/DDBJ databases">
        <title>Genome assembly of Pristionchus species.</title>
        <authorList>
            <person name="Yoshida K."/>
            <person name="Sommer R.J."/>
        </authorList>
    </citation>
    <scope>NUCLEOTIDE SEQUENCE [LARGE SCALE GENOMIC DNA]</scope>
    <source>
        <strain evidence="4">RS5460</strain>
    </source>
</reference>
<proteinExistence type="predicted"/>
<dbReference type="Proteomes" id="UP001328107">
    <property type="component" value="Unassembled WGS sequence"/>
</dbReference>
<feature type="region of interest" description="Disordered" evidence="1">
    <location>
        <begin position="18"/>
        <end position="51"/>
    </location>
</feature>
<evidence type="ECO:0000313" key="3">
    <source>
        <dbReference type="EMBL" id="GMR32752.1"/>
    </source>
</evidence>
<feature type="signal peptide" evidence="2">
    <location>
        <begin position="1"/>
        <end position="17"/>
    </location>
</feature>
<evidence type="ECO:0000313" key="4">
    <source>
        <dbReference type="Proteomes" id="UP001328107"/>
    </source>
</evidence>
<gene>
    <name evidence="3" type="ORF">PMAYCL1PPCAC_02947</name>
</gene>
<feature type="chain" id="PRO_5042992958" description="Cysteine-rich transmembrane CYSTM domain-containing protein" evidence="2">
    <location>
        <begin position="18"/>
        <end position="115"/>
    </location>
</feature>
<feature type="compositionally biased region" description="Low complexity" evidence="1">
    <location>
        <begin position="23"/>
        <end position="42"/>
    </location>
</feature>
<sequence length="115" mass="12956">PALSLVFLHFRVISSMSAPPPYYNQQPQGQYYPQSGPTYPQGQYPPPNGGYPGQYPNQPQVVYVERQPEPQQDNFCLHSLLMLCCGCFLGEMLCDSPCLCLMIPCPIRLPSFGRR</sequence>
<accession>A0AAN4Z1D9</accession>
<evidence type="ECO:0000256" key="1">
    <source>
        <dbReference type="SAM" id="MobiDB-lite"/>
    </source>
</evidence>
<keyword evidence="2" id="KW-0732">Signal</keyword>
<name>A0AAN4Z1D9_9BILA</name>